<evidence type="ECO:0000313" key="3">
    <source>
        <dbReference type="Proteomes" id="UP000006049"/>
    </source>
</evidence>
<dbReference type="Proteomes" id="UP000006049">
    <property type="component" value="Chromosome"/>
</dbReference>
<protein>
    <recommendedName>
        <fullName evidence="4">MORN repeat protein</fullName>
    </recommendedName>
</protein>
<evidence type="ECO:0000256" key="1">
    <source>
        <dbReference type="SAM" id="SignalP"/>
    </source>
</evidence>
<dbReference type="Pfam" id="PF07661">
    <property type="entry name" value="MORN_2"/>
    <property type="match status" value="5"/>
</dbReference>
<dbReference type="InterPro" id="IPR011652">
    <property type="entry name" value="MORN_2"/>
</dbReference>
<sequence length="511" mass="59272">MKYLSTILLLLLMATSLYSQVEKEYYDNGNLKKEGAWDANGNATGNWKFYLESGRISSEISYTDGNASGIGKFYIGDDDVRDYFLLNYDTKEEKFYTNGKLEKYGKINDKYERTGEWKFYNENGFLELIGSYSNDKRTGEWKIYDESIFLKFNGYLQQVGNFSNDEKIGEWIMYLDQNNYTIYNPVLFTQKFYKYGKLSSEGKIDKDLNYTGLWKQYRDDGSLRGEGNYTNGMKTGVWKEYHENGTLESIGNYTERGGNRTGEWKEYHNNGQLWEIGEYNGATGFRVGFWKYYHDNGQISHSGKYNGNTGNEISVWTSSYKNGEFHYQKIYDDQGELNEEYIVKNENGTVYQKFDYIHGKLQNVLIYNDKEGNPLPIGTFSNGNGTLNEYIDGTLINKAHYADGTIQGEYCDIIYYWTGEYSSRLNSCAWKVYENEDSSTAELEFALKWVERSIELDKNRFNTGTYASLLYRTGNYTKALSIAKESIVLGEKAEEDNTSTENLIEKIKRKM</sequence>
<proteinExistence type="predicted"/>
<name>I3YYD6_AEQSU</name>
<dbReference type="eggNOG" id="COG2849">
    <property type="taxonomic scope" value="Bacteria"/>
</dbReference>
<dbReference type="KEGG" id="asl:Aeqsu_2548"/>
<dbReference type="HOGENOM" id="CLU_532814_0_0_10"/>
<dbReference type="OrthoDB" id="1524045at2"/>
<dbReference type="PANTHER" id="PTHR33706">
    <property type="entry name" value="MORN VARIANT REPEAT PROTEIN"/>
    <property type="match status" value="1"/>
</dbReference>
<dbReference type="PANTHER" id="PTHR33706:SF1">
    <property type="entry name" value="TPR REPEAT PROTEIN"/>
    <property type="match status" value="1"/>
</dbReference>
<evidence type="ECO:0008006" key="4">
    <source>
        <dbReference type="Google" id="ProtNLM"/>
    </source>
</evidence>
<keyword evidence="1" id="KW-0732">Signal</keyword>
<dbReference type="SUPFAM" id="SSF82185">
    <property type="entry name" value="Histone H3 K4-specific methyltransferase SET7/9 N-terminal domain"/>
    <property type="match status" value="1"/>
</dbReference>
<keyword evidence="3" id="KW-1185">Reference proteome</keyword>
<dbReference type="EMBL" id="CP003280">
    <property type="protein sequence ID" value="AFL82004.1"/>
    <property type="molecule type" value="Genomic_DNA"/>
</dbReference>
<dbReference type="AlphaFoldDB" id="I3YYD6"/>
<feature type="signal peptide" evidence="1">
    <location>
        <begin position="1"/>
        <end position="19"/>
    </location>
</feature>
<accession>I3YYD6</accession>
<dbReference type="Gene3D" id="3.90.930.1">
    <property type="match status" value="4"/>
</dbReference>
<organism evidence="2 3">
    <name type="scientific">Aequorivita sublithincola (strain DSM 14238 / LMG 21431 / ACAM 643 / 9-3)</name>
    <dbReference type="NCBI Taxonomy" id="746697"/>
    <lineage>
        <taxon>Bacteria</taxon>
        <taxon>Pseudomonadati</taxon>
        <taxon>Bacteroidota</taxon>
        <taxon>Flavobacteriia</taxon>
        <taxon>Flavobacteriales</taxon>
        <taxon>Flavobacteriaceae</taxon>
        <taxon>Aequorivita</taxon>
    </lineage>
</organism>
<reference evidence="2 3" key="1">
    <citation type="submission" date="2012-06" db="EMBL/GenBank/DDBJ databases">
        <title>The complete genome of Aequorivita sublithincola DSM 14238.</title>
        <authorList>
            <consortium name="US DOE Joint Genome Institute (JGI-PGF)"/>
            <person name="Lucas S."/>
            <person name="Copeland A."/>
            <person name="Lapidus A."/>
            <person name="Goodwin L."/>
            <person name="Pitluck S."/>
            <person name="Peters L."/>
            <person name="Munk A.C.C."/>
            <person name="Kyrpides N."/>
            <person name="Mavromatis K."/>
            <person name="Pagani I."/>
            <person name="Ivanova N."/>
            <person name="Ovchinnikova G."/>
            <person name="Zeytun A."/>
            <person name="Detter J.C."/>
            <person name="Han C."/>
            <person name="Land M."/>
            <person name="Hauser L."/>
            <person name="Markowitz V."/>
            <person name="Cheng J.-F."/>
            <person name="Hugenholtz P."/>
            <person name="Woyke T."/>
            <person name="Wu D."/>
            <person name="Tindall B."/>
            <person name="Faehnrich R."/>
            <person name="Brambilla E."/>
            <person name="Klenk H.-P."/>
            <person name="Eisen J.A."/>
        </authorList>
    </citation>
    <scope>NUCLEOTIDE SEQUENCE [LARGE SCALE GENOMIC DNA]</scope>
    <source>
        <strain evidence="3">DSM 14238 / LMG 21431 / ACAM 643 / 9-3</strain>
    </source>
</reference>
<gene>
    <name evidence="2" type="ordered locus">Aeqsu_2548</name>
</gene>
<evidence type="ECO:0000313" key="2">
    <source>
        <dbReference type="EMBL" id="AFL82004.1"/>
    </source>
</evidence>
<feature type="chain" id="PRO_5003683797" description="MORN repeat protein" evidence="1">
    <location>
        <begin position="20"/>
        <end position="511"/>
    </location>
</feature>
<dbReference type="STRING" id="746697.Aeqsu_2548"/>
<dbReference type="RefSeq" id="WP_014783253.1">
    <property type="nucleotide sequence ID" value="NC_018013.1"/>
</dbReference>